<dbReference type="AlphaFoldDB" id="A0A4Y1QUZ9"/>
<name>A0A4Y1QUZ9_PRUDU</name>
<dbReference type="EMBL" id="AP019297">
    <property type="protein sequence ID" value="BBG95702.1"/>
    <property type="molecule type" value="Genomic_DNA"/>
</dbReference>
<proteinExistence type="predicted"/>
<accession>A0A4Y1QUZ9</accession>
<protein>
    <submittedName>
        <fullName evidence="1">NB-ARC domain-containing disease resistance protein</fullName>
    </submittedName>
</protein>
<gene>
    <name evidence="1" type="ORF">Prudu_004321</name>
</gene>
<reference evidence="1" key="1">
    <citation type="journal article" date="2019" name="Science">
        <title>Mutation of a bHLH transcription factor allowed almond domestication.</title>
        <authorList>
            <person name="Sanchez-Perez R."/>
            <person name="Pavan S."/>
            <person name="Mazzeo R."/>
            <person name="Moldovan C."/>
            <person name="Aiese Cigliano R."/>
            <person name="Del Cueto J."/>
            <person name="Ricciardi F."/>
            <person name="Lotti C."/>
            <person name="Ricciardi L."/>
            <person name="Dicenta F."/>
            <person name="Lopez-Marques R.L."/>
            <person name="Lindberg Moller B."/>
        </authorList>
    </citation>
    <scope>NUCLEOTIDE SEQUENCE</scope>
</reference>
<evidence type="ECO:0000313" key="1">
    <source>
        <dbReference type="EMBL" id="BBG95702.1"/>
    </source>
</evidence>
<organism evidence="1">
    <name type="scientific">Prunus dulcis</name>
    <name type="common">Almond</name>
    <name type="synonym">Amygdalus dulcis</name>
    <dbReference type="NCBI Taxonomy" id="3755"/>
    <lineage>
        <taxon>Eukaryota</taxon>
        <taxon>Viridiplantae</taxon>
        <taxon>Streptophyta</taxon>
        <taxon>Embryophyta</taxon>
        <taxon>Tracheophyta</taxon>
        <taxon>Spermatophyta</taxon>
        <taxon>Magnoliopsida</taxon>
        <taxon>eudicotyledons</taxon>
        <taxon>Gunneridae</taxon>
        <taxon>Pentapetalae</taxon>
        <taxon>rosids</taxon>
        <taxon>fabids</taxon>
        <taxon>Rosales</taxon>
        <taxon>Rosaceae</taxon>
        <taxon>Amygdaloideae</taxon>
        <taxon>Amygdaleae</taxon>
        <taxon>Prunus</taxon>
    </lineage>
</organism>
<sequence>MSKYGVQLCIVDSLFFSGIKQPCGSSPVFSGSSPVFSGSSPRPVRIELVPESIKLMVEYKKHFVEVEVVFDTAVETLQCAFNDAIDNMIPKMPNLVVMSDKLNDLRLREARKAETRRASSRVTSLVRSLYAVVSNGNLRVMTWKTDDTFGFVKSERSEYRPKFDHFRRDRLDLLANIIRESKMKALQGKVFDIESQITQIDGRIDEFSDKLDAQYVARLPRVHFSTDGIA</sequence>